<dbReference type="PANTHER" id="PTHR23023">
    <property type="entry name" value="DIMETHYLANILINE MONOOXYGENASE"/>
    <property type="match status" value="1"/>
</dbReference>
<dbReference type="InterPro" id="IPR036188">
    <property type="entry name" value="FAD/NAD-bd_sf"/>
</dbReference>
<evidence type="ECO:0000313" key="7">
    <source>
        <dbReference type="Proteomes" id="UP001275084"/>
    </source>
</evidence>
<dbReference type="AlphaFoldDB" id="A0AAJ0MCK3"/>
<comment type="similarity">
    <text evidence="1">Belongs to the FMO family.</text>
</comment>
<keyword evidence="4" id="KW-0521">NADP</keyword>
<keyword evidence="2" id="KW-0285">Flavoprotein</keyword>
<dbReference type="PIRSF" id="PIRSF000332">
    <property type="entry name" value="FMO"/>
    <property type="match status" value="1"/>
</dbReference>
<keyword evidence="7" id="KW-1185">Reference proteome</keyword>
<evidence type="ECO:0000256" key="3">
    <source>
        <dbReference type="ARBA" id="ARBA00022827"/>
    </source>
</evidence>
<accession>A0AAJ0MCK3</accession>
<gene>
    <name evidence="6" type="ORF">B0T25DRAFT_591860</name>
</gene>
<reference evidence="6" key="1">
    <citation type="journal article" date="2023" name="Mol. Phylogenet. Evol.">
        <title>Genome-scale phylogeny and comparative genomics of the fungal order Sordariales.</title>
        <authorList>
            <person name="Hensen N."/>
            <person name="Bonometti L."/>
            <person name="Westerberg I."/>
            <person name="Brannstrom I.O."/>
            <person name="Guillou S."/>
            <person name="Cros-Aarteil S."/>
            <person name="Calhoun S."/>
            <person name="Haridas S."/>
            <person name="Kuo A."/>
            <person name="Mondo S."/>
            <person name="Pangilinan J."/>
            <person name="Riley R."/>
            <person name="LaButti K."/>
            <person name="Andreopoulos B."/>
            <person name="Lipzen A."/>
            <person name="Chen C."/>
            <person name="Yan M."/>
            <person name="Daum C."/>
            <person name="Ng V."/>
            <person name="Clum A."/>
            <person name="Steindorff A."/>
            <person name="Ohm R.A."/>
            <person name="Martin F."/>
            <person name="Silar P."/>
            <person name="Natvig D.O."/>
            <person name="Lalanne C."/>
            <person name="Gautier V."/>
            <person name="Ament-Velasquez S.L."/>
            <person name="Kruys A."/>
            <person name="Hutchinson M.I."/>
            <person name="Powell A.J."/>
            <person name="Barry K."/>
            <person name="Miller A.N."/>
            <person name="Grigoriev I.V."/>
            <person name="Debuchy R."/>
            <person name="Gladieux P."/>
            <person name="Hiltunen Thoren M."/>
            <person name="Johannesson H."/>
        </authorList>
    </citation>
    <scope>NUCLEOTIDE SEQUENCE</scope>
    <source>
        <strain evidence="6">CBS 955.72</strain>
    </source>
</reference>
<reference evidence="6" key="2">
    <citation type="submission" date="2023-06" db="EMBL/GenBank/DDBJ databases">
        <authorList>
            <consortium name="Lawrence Berkeley National Laboratory"/>
            <person name="Haridas S."/>
            <person name="Hensen N."/>
            <person name="Bonometti L."/>
            <person name="Westerberg I."/>
            <person name="Brannstrom I.O."/>
            <person name="Guillou S."/>
            <person name="Cros-Aarteil S."/>
            <person name="Calhoun S."/>
            <person name="Kuo A."/>
            <person name="Mondo S."/>
            <person name="Pangilinan J."/>
            <person name="Riley R."/>
            <person name="Labutti K."/>
            <person name="Andreopoulos B."/>
            <person name="Lipzen A."/>
            <person name="Chen C."/>
            <person name="Yanf M."/>
            <person name="Daum C."/>
            <person name="Ng V."/>
            <person name="Clum A."/>
            <person name="Steindorff A."/>
            <person name="Ohm R."/>
            <person name="Martin F."/>
            <person name="Silar P."/>
            <person name="Natvig D."/>
            <person name="Lalanne C."/>
            <person name="Gautier V."/>
            <person name="Ament-Velasquez S.L."/>
            <person name="Kruys A."/>
            <person name="Hutchinson M.I."/>
            <person name="Powell A.J."/>
            <person name="Barry K."/>
            <person name="Miller A.N."/>
            <person name="Grigoriev I.V."/>
            <person name="Debuchy R."/>
            <person name="Gladieux P."/>
            <person name="Thoren M.H."/>
            <person name="Johannesson H."/>
        </authorList>
    </citation>
    <scope>NUCLEOTIDE SEQUENCE</scope>
    <source>
        <strain evidence="6">CBS 955.72</strain>
    </source>
</reference>
<evidence type="ECO:0000256" key="2">
    <source>
        <dbReference type="ARBA" id="ARBA00022630"/>
    </source>
</evidence>
<dbReference type="Pfam" id="PF00743">
    <property type="entry name" value="FMO-like"/>
    <property type="match status" value="1"/>
</dbReference>
<proteinExistence type="inferred from homology"/>
<dbReference type="SUPFAM" id="SSF51905">
    <property type="entry name" value="FAD/NAD(P)-binding domain"/>
    <property type="match status" value="2"/>
</dbReference>
<dbReference type="PRINTS" id="PR00370">
    <property type="entry name" value="FMOXYGENASE"/>
</dbReference>
<dbReference type="InterPro" id="IPR020946">
    <property type="entry name" value="Flavin_mOase-like"/>
</dbReference>
<evidence type="ECO:0000256" key="5">
    <source>
        <dbReference type="ARBA" id="ARBA00023002"/>
    </source>
</evidence>
<keyword evidence="5" id="KW-0560">Oxidoreductase</keyword>
<evidence type="ECO:0000256" key="1">
    <source>
        <dbReference type="ARBA" id="ARBA00009183"/>
    </source>
</evidence>
<dbReference type="GO" id="GO:0050660">
    <property type="term" value="F:flavin adenine dinucleotide binding"/>
    <property type="evidence" value="ECO:0007669"/>
    <property type="project" value="InterPro"/>
</dbReference>
<dbReference type="EMBL" id="JAUIQD010000005">
    <property type="protein sequence ID" value="KAK3349598.1"/>
    <property type="molecule type" value="Genomic_DNA"/>
</dbReference>
<dbReference type="InterPro" id="IPR000960">
    <property type="entry name" value="Flavin_mOase"/>
</dbReference>
<keyword evidence="3" id="KW-0274">FAD</keyword>
<evidence type="ECO:0000313" key="6">
    <source>
        <dbReference type="EMBL" id="KAK3349598.1"/>
    </source>
</evidence>
<organism evidence="6 7">
    <name type="scientific">Lasiosphaeria hispida</name>
    <dbReference type="NCBI Taxonomy" id="260671"/>
    <lineage>
        <taxon>Eukaryota</taxon>
        <taxon>Fungi</taxon>
        <taxon>Dikarya</taxon>
        <taxon>Ascomycota</taxon>
        <taxon>Pezizomycotina</taxon>
        <taxon>Sordariomycetes</taxon>
        <taxon>Sordariomycetidae</taxon>
        <taxon>Sordariales</taxon>
        <taxon>Lasiosphaeriaceae</taxon>
        <taxon>Lasiosphaeria</taxon>
    </lineage>
</organism>
<dbReference type="GO" id="GO:0004499">
    <property type="term" value="F:N,N-dimethylaniline monooxygenase activity"/>
    <property type="evidence" value="ECO:0007669"/>
    <property type="project" value="InterPro"/>
</dbReference>
<dbReference type="InterPro" id="IPR050346">
    <property type="entry name" value="FMO-like"/>
</dbReference>
<name>A0AAJ0MCK3_9PEZI</name>
<dbReference type="Gene3D" id="3.50.50.60">
    <property type="entry name" value="FAD/NAD(P)-binding domain"/>
    <property type="match status" value="1"/>
</dbReference>
<comment type="caution">
    <text evidence="6">The sequence shown here is derived from an EMBL/GenBank/DDBJ whole genome shotgun (WGS) entry which is preliminary data.</text>
</comment>
<keyword evidence="6" id="KW-0503">Monooxygenase</keyword>
<sequence>MDRSKVAIIGAGPSGLTMLKALREDGFTVTLFERRHNVGGLWAYSDNPAYTTALPVTRANISKFTCGFSDFPIPDRYPTYMQPHEFQEYMEDYAKHFDLLRDIVFGATLTHARRNGDDTAWLLDIEKGGTTETAAFDRVAFCHGYQSKADVPTFEGQELFQGTIIHSQAYRDPDQFKDKKVVVVGLSSTAGDVIPTLIPVASKVYISHRRGAIPFRRYRNGTPNDLGITWRRRQLSQFLQRYFPTLSRRVADLTVAFLSRRAFGPLDPAWRLEPFPSITVNLPGSFELLMPLLQDGSLTSLHGLTRFTGPKTVEFADGTVLNDVDAVVLCTGYSADWSAVAPWIETSLPQGASVEYTGPEMQRLWMNMFPARYADSAVLLCYSAFGKNNGFSFGDVTAWAVSNVWRGVEKLPARHEMEQWIDEHQRWVAEKCWAVDDKCDTSMVRQWEFQGWLHRTAGTGMENLGWGWKGWAFWWRDRKMYGLMNDGLETAHAFRYFETGRRRTWDGARDAILHANEVVQNMFPMKEDDIPWPPKVKM</sequence>
<evidence type="ECO:0000256" key="4">
    <source>
        <dbReference type="ARBA" id="ARBA00022857"/>
    </source>
</evidence>
<dbReference type="Proteomes" id="UP001275084">
    <property type="component" value="Unassembled WGS sequence"/>
</dbReference>
<dbReference type="GO" id="GO:0050661">
    <property type="term" value="F:NADP binding"/>
    <property type="evidence" value="ECO:0007669"/>
    <property type="project" value="InterPro"/>
</dbReference>
<protein>
    <submittedName>
        <fullName evidence="6">Flavin-containing monooxygenase 9</fullName>
    </submittedName>
</protein>